<protein>
    <submittedName>
        <fullName evidence="2">TerB family tellurite resistance protein</fullName>
    </submittedName>
</protein>
<dbReference type="OrthoDB" id="5294347at2"/>
<dbReference type="Pfam" id="PF05099">
    <property type="entry name" value="TerB"/>
    <property type="match status" value="1"/>
</dbReference>
<dbReference type="InterPro" id="IPR007791">
    <property type="entry name" value="DjlA_N"/>
</dbReference>
<keyword evidence="3" id="KW-1185">Reference proteome</keyword>
<organism evidence="2 3">
    <name type="scientific">Cognaticolwellia beringensis</name>
    <dbReference type="NCBI Taxonomy" id="1967665"/>
    <lineage>
        <taxon>Bacteria</taxon>
        <taxon>Pseudomonadati</taxon>
        <taxon>Pseudomonadota</taxon>
        <taxon>Gammaproteobacteria</taxon>
        <taxon>Alteromonadales</taxon>
        <taxon>Colwelliaceae</taxon>
        <taxon>Cognaticolwellia</taxon>
    </lineage>
</organism>
<gene>
    <name evidence="2" type="ORF">B5D82_00205</name>
</gene>
<dbReference type="SUPFAM" id="SSF158682">
    <property type="entry name" value="TerB-like"/>
    <property type="match status" value="1"/>
</dbReference>
<reference evidence="2 3" key="1">
    <citation type="submission" date="2017-08" db="EMBL/GenBank/DDBJ databases">
        <title>Complete genome of Colwellia sp. NB097-1, a psychrophile bacterium ioslated from Bering Sea.</title>
        <authorList>
            <person name="Chen X."/>
        </authorList>
    </citation>
    <scope>NUCLEOTIDE SEQUENCE [LARGE SCALE GENOMIC DNA]</scope>
    <source>
        <strain evidence="2 3">NB097-1</strain>
    </source>
</reference>
<dbReference type="InterPro" id="IPR029024">
    <property type="entry name" value="TerB-like"/>
</dbReference>
<evidence type="ECO:0000259" key="1">
    <source>
        <dbReference type="Pfam" id="PF05099"/>
    </source>
</evidence>
<dbReference type="AlphaFoldDB" id="A0A222G3L8"/>
<name>A0A222G3L8_9GAMM</name>
<accession>A0A222G3L8</accession>
<dbReference type="CDD" id="cd07313">
    <property type="entry name" value="terB_like_2"/>
    <property type="match status" value="1"/>
</dbReference>
<evidence type="ECO:0000313" key="3">
    <source>
        <dbReference type="Proteomes" id="UP000202259"/>
    </source>
</evidence>
<dbReference type="EMBL" id="CP020465">
    <property type="protein sequence ID" value="ASP46332.1"/>
    <property type="molecule type" value="Genomic_DNA"/>
</dbReference>
<dbReference type="KEGG" id="cber:B5D82_00205"/>
<dbReference type="RefSeq" id="WP_081148233.1">
    <property type="nucleotide sequence ID" value="NZ_CP020465.1"/>
</dbReference>
<sequence length="153" mass="17517">MLSKISVFFQALSEADNQQANELSLEIACSVLLCEVMLADGQLDDAEKQKLNHIIVSQFQLSKSEVTEIIKHSLVLCENATDFYQFTSKINENYSLEQRIKMLELLWQMAYADGELASIEEHIIRKIADLLHLRHSEYIQTKLNIQSKVSSVK</sequence>
<dbReference type="Gene3D" id="1.10.3680.10">
    <property type="entry name" value="TerB-like"/>
    <property type="match status" value="1"/>
</dbReference>
<dbReference type="Proteomes" id="UP000202259">
    <property type="component" value="Chromosome"/>
</dbReference>
<feature type="domain" description="Co-chaperone DjlA N-terminal" evidence="1">
    <location>
        <begin position="27"/>
        <end position="142"/>
    </location>
</feature>
<proteinExistence type="predicted"/>
<evidence type="ECO:0000313" key="2">
    <source>
        <dbReference type="EMBL" id="ASP46332.1"/>
    </source>
</evidence>